<dbReference type="Proteomes" id="UP001168613">
    <property type="component" value="Unassembled WGS sequence"/>
</dbReference>
<gene>
    <name evidence="1" type="ORF">LMS43_16250</name>
</gene>
<dbReference type="RefSeq" id="WP_266125157.1">
    <property type="nucleotide sequence ID" value="NZ_JAJHNU010000006.1"/>
</dbReference>
<evidence type="ECO:0000313" key="2">
    <source>
        <dbReference type="Proteomes" id="UP001168613"/>
    </source>
</evidence>
<dbReference type="EMBL" id="JAJHNU010000006">
    <property type="protein sequence ID" value="MDN4122842.1"/>
    <property type="molecule type" value="Genomic_DNA"/>
</dbReference>
<proteinExistence type="predicted"/>
<accession>A0ABT8ENE6</accession>
<name>A0ABT8ENE6_9BURK</name>
<keyword evidence="2" id="KW-1185">Reference proteome</keyword>
<protein>
    <submittedName>
        <fullName evidence="1">Uncharacterized protein</fullName>
    </submittedName>
</protein>
<organism evidence="1 2">
    <name type="scientific">Alcaligenes endophyticus</name>
    <dbReference type="NCBI Taxonomy" id="1929088"/>
    <lineage>
        <taxon>Bacteria</taxon>
        <taxon>Pseudomonadati</taxon>
        <taxon>Pseudomonadota</taxon>
        <taxon>Betaproteobacteria</taxon>
        <taxon>Burkholderiales</taxon>
        <taxon>Alcaligenaceae</taxon>
        <taxon>Alcaligenes</taxon>
    </lineage>
</organism>
<evidence type="ECO:0000313" key="1">
    <source>
        <dbReference type="EMBL" id="MDN4122842.1"/>
    </source>
</evidence>
<reference evidence="1" key="1">
    <citation type="submission" date="2021-11" db="EMBL/GenBank/DDBJ databases">
        <title>Draft genome sequence of Alcaligenes endophyticus type strain CCUG 75668T.</title>
        <authorList>
            <person name="Salva-Serra F."/>
            <person name="Duran R.E."/>
            <person name="Seeger M."/>
            <person name="Moore E.R.B."/>
            <person name="Jaen-Luchoro D."/>
        </authorList>
    </citation>
    <scope>NUCLEOTIDE SEQUENCE</scope>
    <source>
        <strain evidence="1">CCUG 75668</strain>
    </source>
</reference>
<sequence>MREQLNRIEAKLDVLLNALAEDVDVEPSVSVDLDGNEISVSEHDPYQTLD</sequence>
<comment type="caution">
    <text evidence="1">The sequence shown here is derived from an EMBL/GenBank/DDBJ whole genome shotgun (WGS) entry which is preliminary data.</text>
</comment>